<name>A0ABY5YGT5_9DEIO</name>
<evidence type="ECO:0000256" key="6">
    <source>
        <dbReference type="ARBA" id="ARBA00022826"/>
    </source>
</evidence>
<keyword evidence="8 14" id="KW-1133">Transmembrane helix</keyword>
<keyword evidence="9" id="KW-0406">Ion transport</keyword>
<keyword evidence="11" id="KW-0407">Ion channel</keyword>
<comment type="subcellular location">
    <subcellularLocation>
        <location evidence="1">Membrane</location>
        <topology evidence="1">Multi-pass membrane protein</topology>
    </subcellularLocation>
</comment>
<evidence type="ECO:0000256" key="4">
    <source>
        <dbReference type="ARBA" id="ARBA00022538"/>
    </source>
</evidence>
<keyword evidence="5 14" id="KW-0812">Transmembrane</keyword>
<evidence type="ECO:0000256" key="10">
    <source>
        <dbReference type="ARBA" id="ARBA00023136"/>
    </source>
</evidence>
<dbReference type="PANTHER" id="PTHR31462:SF5">
    <property type="entry name" value="ENDOSOMAL_LYSOSOMAL PROTON CHANNEL TMEM175"/>
    <property type="match status" value="1"/>
</dbReference>
<protein>
    <submittedName>
        <fullName evidence="15">TMEM175 family protein</fullName>
    </submittedName>
</protein>
<keyword evidence="16" id="KW-1185">Reference proteome</keyword>
<comment type="catalytic activity">
    <reaction evidence="12">
        <text>K(+)(in) = K(+)(out)</text>
        <dbReference type="Rhea" id="RHEA:29463"/>
        <dbReference type="ChEBI" id="CHEBI:29103"/>
    </reaction>
</comment>
<dbReference type="EMBL" id="CP104213">
    <property type="protein sequence ID" value="UWX64277.1"/>
    <property type="molecule type" value="Genomic_DNA"/>
</dbReference>
<evidence type="ECO:0000256" key="8">
    <source>
        <dbReference type="ARBA" id="ARBA00022989"/>
    </source>
</evidence>
<evidence type="ECO:0000256" key="2">
    <source>
        <dbReference type="ARBA" id="ARBA00006920"/>
    </source>
</evidence>
<dbReference type="Proteomes" id="UP001060261">
    <property type="component" value="Chromosome"/>
</dbReference>
<organism evidence="15 16">
    <name type="scientific">Deinococcus rubellus</name>
    <dbReference type="NCBI Taxonomy" id="1889240"/>
    <lineage>
        <taxon>Bacteria</taxon>
        <taxon>Thermotogati</taxon>
        <taxon>Deinococcota</taxon>
        <taxon>Deinococci</taxon>
        <taxon>Deinococcales</taxon>
        <taxon>Deinococcaceae</taxon>
        <taxon>Deinococcus</taxon>
    </lineage>
</organism>
<reference evidence="15" key="1">
    <citation type="submission" date="2022-09" db="EMBL/GenBank/DDBJ databases">
        <title>genome sequence of Deinococcus rubellus.</title>
        <authorList>
            <person name="Srinivasan S."/>
        </authorList>
    </citation>
    <scope>NUCLEOTIDE SEQUENCE</scope>
    <source>
        <strain evidence="15">Ant6</strain>
    </source>
</reference>
<proteinExistence type="inferred from homology"/>
<dbReference type="Pfam" id="PF06736">
    <property type="entry name" value="TMEM175"/>
    <property type="match status" value="1"/>
</dbReference>
<keyword evidence="10 14" id="KW-0472">Membrane</keyword>
<accession>A0ABY5YGT5</accession>
<keyword evidence="4" id="KW-0633">Potassium transport</keyword>
<feature type="transmembrane region" description="Helical" evidence="14">
    <location>
        <begin position="55"/>
        <end position="74"/>
    </location>
</feature>
<dbReference type="InterPro" id="IPR010617">
    <property type="entry name" value="TMEM175-like"/>
</dbReference>
<keyword evidence="6" id="KW-0631">Potassium channel</keyword>
<keyword evidence="3" id="KW-0813">Transport</keyword>
<evidence type="ECO:0000256" key="13">
    <source>
        <dbReference type="SAM" id="MobiDB-lite"/>
    </source>
</evidence>
<evidence type="ECO:0000256" key="9">
    <source>
        <dbReference type="ARBA" id="ARBA00023065"/>
    </source>
</evidence>
<feature type="transmembrane region" description="Helical" evidence="14">
    <location>
        <begin position="17"/>
        <end position="35"/>
    </location>
</feature>
<evidence type="ECO:0000256" key="12">
    <source>
        <dbReference type="ARBA" id="ARBA00034430"/>
    </source>
</evidence>
<evidence type="ECO:0000256" key="11">
    <source>
        <dbReference type="ARBA" id="ARBA00023303"/>
    </source>
</evidence>
<evidence type="ECO:0000313" key="15">
    <source>
        <dbReference type="EMBL" id="UWX64277.1"/>
    </source>
</evidence>
<dbReference type="RefSeq" id="WP_260560552.1">
    <property type="nucleotide sequence ID" value="NZ_BAABEC010000077.1"/>
</dbReference>
<evidence type="ECO:0000256" key="1">
    <source>
        <dbReference type="ARBA" id="ARBA00004141"/>
    </source>
</evidence>
<feature type="transmembrane region" description="Helical" evidence="14">
    <location>
        <begin position="120"/>
        <end position="143"/>
    </location>
</feature>
<evidence type="ECO:0000256" key="7">
    <source>
        <dbReference type="ARBA" id="ARBA00022958"/>
    </source>
</evidence>
<feature type="transmembrane region" description="Helical" evidence="14">
    <location>
        <begin position="95"/>
        <end position="114"/>
    </location>
</feature>
<evidence type="ECO:0000313" key="16">
    <source>
        <dbReference type="Proteomes" id="UP001060261"/>
    </source>
</evidence>
<keyword evidence="7" id="KW-0630">Potassium</keyword>
<dbReference type="PANTHER" id="PTHR31462">
    <property type="entry name" value="ENDOSOMAL/LYSOSOMAL POTASSIUM CHANNEL TMEM175"/>
    <property type="match status" value="1"/>
</dbReference>
<comment type="similarity">
    <text evidence="2">Belongs to the TMEM175 family.</text>
</comment>
<evidence type="ECO:0000256" key="3">
    <source>
        <dbReference type="ARBA" id="ARBA00022448"/>
    </source>
</evidence>
<sequence>MPEVKPQNYKSAERLKTFTDGVVAIALTLLVLPLVDSVPEAARQQLTAVVWLHHYYHQLLGFAVSFLVVMAFWLNHHNLFEYVARVSPLLMRLNFAWMFTIIFLQLPSALLWAVPTDRSILALYIGTMWLGSVSLTLMDWLVYRTPELQHAEHSLPRTHLLISLTTTLLYLAADAGATVSRAELLPSAALTPDQATAKPDPEAREPPPIDQALHIHTVDHIAGPDR</sequence>
<feature type="region of interest" description="Disordered" evidence="13">
    <location>
        <begin position="190"/>
        <end position="211"/>
    </location>
</feature>
<gene>
    <name evidence="15" type="ORF">N0D28_00945</name>
</gene>
<evidence type="ECO:0000256" key="14">
    <source>
        <dbReference type="SAM" id="Phobius"/>
    </source>
</evidence>
<evidence type="ECO:0000256" key="5">
    <source>
        <dbReference type="ARBA" id="ARBA00022692"/>
    </source>
</evidence>